<dbReference type="Proteomes" id="UP000249757">
    <property type="component" value="Unassembled WGS sequence"/>
</dbReference>
<feature type="coiled-coil region" evidence="1">
    <location>
        <begin position="311"/>
        <end position="348"/>
    </location>
</feature>
<evidence type="ECO:0000256" key="1">
    <source>
        <dbReference type="SAM" id="Coils"/>
    </source>
</evidence>
<reference evidence="6" key="4">
    <citation type="journal article" date="2022" name="Microb. Genom.">
        <title>A global pangenome for the wheat fungal pathogen Pyrenophora tritici-repentis and prediction of effector protein structural homology.</title>
        <authorList>
            <person name="Moolhuijzen P.M."/>
            <person name="See P.T."/>
            <person name="Shi G."/>
            <person name="Powell H.R."/>
            <person name="Cockram J."/>
            <person name="Jorgensen L.N."/>
            <person name="Benslimane H."/>
            <person name="Strelkov S.E."/>
            <person name="Turner J."/>
            <person name="Liu Z."/>
            <person name="Moffat C.S."/>
        </authorList>
    </citation>
    <scope>NUCLEOTIDE SEQUENCE [LARGE SCALE GENOMIC DNA]</scope>
</reference>
<reference evidence="3 5" key="1">
    <citation type="journal article" date="2018" name="BMC Genomics">
        <title>Comparative genomics of the wheat fungal pathogen Pyrenophora tritici-repentis reveals chromosomal variations and genome plasticity.</title>
        <authorList>
            <person name="Moolhuijzen P."/>
            <person name="See P.T."/>
            <person name="Hane J.K."/>
            <person name="Shi G."/>
            <person name="Liu Z."/>
            <person name="Oliver R.P."/>
            <person name="Moffat C.S."/>
        </authorList>
    </citation>
    <scope>NUCLEOTIDE SEQUENCE [LARGE SCALE GENOMIC DNA]</scope>
    <source>
        <strain evidence="3">M4</strain>
    </source>
</reference>
<evidence type="ECO:0000313" key="4">
    <source>
        <dbReference type="EMBL" id="KAI1516849.1"/>
    </source>
</evidence>
<reference evidence="4" key="3">
    <citation type="journal article" date="2022" name="bioRxiv">
        <title>A global pangenome for the wheat fungal pathogen Pyrenophora tritici-repentis and prediction of effector protein structural homology.</title>
        <authorList>
            <person name="Moolhuijzen P."/>
            <person name="See P.T."/>
            <person name="Shi G."/>
            <person name="Powell H.R."/>
            <person name="Cockram J."/>
            <person name="Jorgensen L.N."/>
            <person name="Benslimane H."/>
            <person name="Strelkov S.E."/>
            <person name="Turner J."/>
            <person name="Liu Z."/>
            <person name="Moffat C.S."/>
        </authorList>
    </citation>
    <scope>NUCLEOTIDE SEQUENCE</scope>
    <source>
        <strain evidence="4">86-124</strain>
    </source>
</reference>
<keyword evidence="6" id="KW-1185">Reference proteome</keyword>
<organism evidence="3 5">
    <name type="scientific">Pyrenophora tritici-repentis</name>
    <dbReference type="NCBI Taxonomy" id="45151"/>
    <lineage>
        <taxon>Eukaryota</taxon>
        <taxon>Fungi</taxon>
        <taxon>Dikarya</taxon>
        <taxon>Ascomycota</taxon>
        <taxon>Pezizomycotina</taxon>
        <taxon>Dothideomycetes</taxon>
        <taxon>Pleosporomycetidae</taxon>
        <taxon>Pleosporales</taxon>
        <taxon>Pleosporineae</taxon>
        <taxon>Pleosporaceae</taxon>
        <taxon>Pyrenophora</taxon>
    </lineage>
</organism>
<proteinExistence type="predicted"/>
<keyword evidence="2" id="KW-1133">Transmembrane helix</keyword>
<dbReference type="EMBL" id="NQIK02000004">
    <property type="protein sequence ID" value="KAF7572289.1"/>
    <property type="molecule type" value="Genomic_DNA"/>
</dbReference>
<evidence type="ECO:0000313" key="3">
    <source>
        <dbReference type="EMBL" id="KAF7572289.1"/>
    </source>
</evidence>
<name>A0A2W1D8S2_9PLEO</name>
<dbReference type="OrthoDB" id="3679872at2759"/>
<keyword evidence="1" id="KW-0175">Coiled coil</keyword>
<comment type="caution">
    <text evidence="3">The sequence shown here is derived from an EMBL/GenBank/DDBJ whole genome shotgun (WGS) entry which is preliminary data.</text>
</comment>
<evidence type="ECO:0000313" key="5">
    <source>
        <dbReference type="Proteomes" id="UP000245464"/>
    </source>
</evidence>
<evidence type="ECO:0000256" key="2">
    <source>
        <dbReference type="SAM" id="Phobius"/>
    </source>
</evidence>
<protein>
    <submittedName>
        <fullName evidence="4">Atg14 domain containing protein</fullName>
    </submittedName>
    <submittedName>
        <fullName evidence="3">OmpH multi-domain protein</fullName>
    </submittedName>
</protein>
<feature type="transmembrane region" description="Helical" evidence="2">
    <location>
        <begin position="142"/>
        <end position="160"/>
    </location>
</feature>
<keyword evidence="2" id="KW-0472">Membrane</keyword>
<sequence length="373" mass="43495">MAGIAQHVLRYDMIYGTCVLLFFGFVPNWRLFPGNSSHPDERAFSITVTEIATLTQEPSTITTKIPDTVYSTVTKQVTSVSRYVNYLTKYTHYPIDPATPCVTYTHTYSSYPVATPIWNETTAAVVSPDDTTTGFLLGWGTWIFYSMWVIANIFLVYYIFARPIPDKLDELEYSLVLQKGLLESEQKRHLETREWTDKLATLLLEFKKKNDTLDLRVKVADILFQKLGIYEEGSPEPDNETLAEMVEAKICEISALRLERKRLAQANAIHVAAKSYLEKEIRERLNRDWSAQLNQKQAEVNHWRHYFTQNADEAMKKTQNLLEENKEIQDLREELRRFRGENHVFNEELYEKRQEIERLKLLVKYGPNVSKFI</sequence>
<accession>A0A2W1D8S2</accession>
<feature type="transmembrane region" description="Helical" evidence="2">
    <location>
        <begin position="12"/>
        <end position="32"/>
    </location>
</feature>
<reference evidence="4" key="2">
    <citation type="submission" date="2021-05" db="EMBL/GenBank/DDBJ databases">
        <authorList>
            <person name="Moolhuijzen P.M."/>
            <person name="Moffat C.S."/>
        </authorList>
    </citation>
    <scope>NUCLEOTIDE SEQUENCE</scope>
    <source>
        <strain evidence="4">86-124</strain>
    </source>
</reference>
<dbReference type="EMBL" id="NRDI02000004">
    <property type="protein sequence ID" value="KAI1516849.1"/>
    <property type="molecule type" value="Genomic_DNA"/>
</dbReference>
<keyword evidence="2" id="KW-0812">Transmembrane</keyword>
<dbReference type="AlphaFoldDB" id="A0A2W1D8S2"/>
<gene>
    <name evidence="4" type="ORF">Ptr86124_003786</name>
    <name evidence="3" type="ORF">PtrM4_097890</name>
</gene>
<dbReference type="Proteomes" id="UP000245464">
    <property type="component" value="Chromosome 4"/>
</dbReference>
<evidence type="ECO:0000313" key="6">
    <source>
        <dbReference type="Proteomes" id="UP000249757"/>
    </source>
</evidence>